<dbReference type="HOGENOM" id="CLU_005762_1_1_14"/>
<evidence type="ECO:0000256" key="11">
    <source>
        <dbReference type="RuleBase" id="RU364115"/>
    </source>
</evidence>
<evidence type="ECO:0000256" key="7">
    <source>
        <dbReference type="ARBA" id="ARBA00022759"/>
    </source>
</evidence>
<accession>U5NBY6</accession>
<dbReference type="GO" id="GO:0005524">
    <property type="term" value="F:ATP binding"/>
    <property type="evidence" value="ECO:0007669"/>
    <property type="project" value="UniProtKB-KW"/>
</dbReference>
<keyword evidence="9 11" id="KW-0067">ATP-binding</keyword>
<dbReference type="KEGG" id="mpv:PRV_00705"/>
<dbReference type="PANTHER" id="PTHR30195:SF15">
    <property type="entry name" value="TYPE I RESTRICTION ENZYME HINDI ENDONUCLEASE SUBUNIT"/>
    <property type="match status" value="1"/>
</dbReference>
<dbReference type="GO" id="GO:0003677">
    <property type="term" value="F:DNA binding"/>
    <property type="evidence" value="ECO:0007669"/>
    <property type="project" value="UniProtKB-KW"/>
</dbReference>
<keyword evidence="5 11" id="KW-0547">Nucleotide-binding</keyword>
<dbReference type="InterPro" id="IPR004473">
    <property type="entry name" value="Restrct_endonuc_typeI_HsdR"/>
</dbReference>
<comment type="function">
    <text evidence="11">Subunit R is required for both nuclease and ATPase activities, but not for modification.</text>
</comment>
<protein>
    <recommendedName>
        <fullName evidence="11">Type I restriction enzyme endonuclease subunit</fullName>
        <shortName evidence="11">R protein</shortName>
        <ecNumber evidence="11">3.1.21.3</ecNumber>
    </recommendedName>
</protein>
<keyword evidence="10 11" id="KW-0238">DNA-binding</keyword>
<comment type="catalytic activity">
    <reaction evidence="1 11">
        <text>Endonucleolytic cleavage of DNA to give random double-stranded fragments with terminal 5'-phosphates, ATP is simultaneously hydrolyzed.</text>
        <dbReference type="EC" id="3.1.21.3"/>
    </reaction>
</comment>
<dbReference type="OrthoDB" id="9758243at2"/>
<dbReference type="GO" id="GO:0009035">
    <property type="term" value="F:type I site-specific deoxyribonuclease activity"/>
    <property type="evidence" value="ECO:0007669"/>
    <property type="project" value="UniProtKB-EC"/>
</dbReference>
<dbReference type="Pfam" id="PF04313">
    <property type="entry name" value="HSDR_N"/>
    <property type="match status" value="1"/>
</dbReference>
<dbReference type="Pfam" id="PF22679">
    <property type="entry name" value="T1R_D3-like"/>
    <property type="match status" value="1"/>
</dbReference>
<dbReference type="InterPro" id="IPR007409">
    <property type="entry name" value="Restrct_endonuc_type1_HsdR_N"/>
</dbReference>
<dbReference type="PROSITE" id="PS51192">
    <property type="entry name" value="HELICASE_ATP_BIND_1"/>
    <property type="match status" value="1"/>
</dbReference>
<evidence type="ECO:0000256" key="6">
    <source>
        <dbReference type="ARBA" id="ARBA00022747"/>
    </source>
</evidence>
<keyword evidence="7" id="KW-0255">Endonuclease</keyword>
<dbReference type="Gene3D" id="3.40.50.300">
    <property type="entry name" value="P-loop containing nucleotide triphosphate hydrolases"/>
    <property type="match status" value="2"/>
</dbReference>
<dbReference type="InterPro" id="IPR051268">
    <property type="entry name" value="Type-I_R_enzyme_R_subunit"/>
</dbReference>
<keyword evidence="6 11" id="KW-0680">Restriction system</keyword>
<evidence type="ECO:0000256" key="4">
    <source>
        <dbReference type="ARBA" id="ARBA00022722"/>
    </source>
</evidence>
<evidence type="ECO:0000256" key="1">
    <source>
        <dbReference type="ARBA" id="ARBA00000851"/>
    </source>
</evidence>
<evidence type="ECO:0000313" key="14">
    <source>
        <dbReference type="EMBL" id="AGX88907.1"/>
    </source>
</evidence>
<dbReference type="CDD" id="cd22332">
    <property type="entry name" value="HsdR_N"/>
    <property type="match status" value="1"/>
</dbReference>
<dbReference type="REBASE" id="72007">
    <property type="entry name" value="R2.MpaIndORF665P"/>
</dbReference>
<dbReference type="InterPro" id="IPR040980">
    <property type="entry name" value="SWI2_SNF2"/>
</dbReference>
<comment type="subunit">
    <text evidence="3 11">The type I restriction/modification system is composed of three polypeptides R, M and S.</text>
</comment>
<evidence type="ECO:0000256" key="3">
    <source>
        <dbReference type="ARBA" id="ARBA00011296"/>
    </source>
</evidence>
<dbReference type="GO" id="GO:0009307">
    <property type="term" value="P:DNA restriction-modification system"/>
    <property type="evidence" value="ECO:0007669"/>
    <property type="project" value="UniProtKB-KW"/>
</dbReference>
<evidence type="ECO:0000256" key="8">
    <source>
        <dbReference type="ARBA" id="ARBA00022801"/>
    </source>
</evidence>
<evidence type="ECO:0000313" key="15">
    <source>
        <dbReference type="Proteomes" id="UP000017119"/>
    </source>
</evidence>
<dbReference type="Proteomes" id="UP000017119">
    <property type="component" value="Chromosome"/>
</dbReference>
<dbReference type="PATRIC" id="fig|1403316.3.peg.117"/>
<dbReference type="STRING" id="1403316.PRV_00705"/>
<dbReference type="InterPro" id="IPR055180">
    <property type="entry name" value="HsdR_RecA-like_helicase_dom_2"/>
</dbReference>
<feature type="compositionally biased region" description="Basic and acidic residues" evidence="12">
    <location>
        <begin position="965"/>
        <end position="976"/>
    </location>
</feature>
<evidence type="ECO:0000256" key="2">
    <source>
        <dbReference type="ARBA" id="ARBA00008598"/>
    </source>
</evidence>
<dbReference type="EMBL" id="CP006771">
    <property type="protein sequence ID" value="AGX88907.1"/>
    <property type="molecule type" value="Genomic_DNA"/>
</dbReference>
<dbReference type="InterPro" id="IPR027417">
    <property type="entry name" value="P-loop_NTPase"/>
</dbReference>
<feature type="domain" description="Helicase ATP-binding" evidence="13">
    <location>
        <begin position="287"/>
        <end position="451"/>
    </location>
</feature>
<dbReference type="Gene3D" id="3.90.1570.50">
    <property type="match status" value="1"/>
</dbReference>
<reference evidence="14 15" key="1">
    <citation type="journal article" date="2013" name="Genome Announc.">
        <title>Genome Sequence of Mycoplasma parvum (Formerly Eperythrozoon parvum), a Diminutive Hemoplasma of the Pig.</title>
        <authorList>
            <person name="do Nascimento N.C."/>
            <person name="Dos Santos A.P."/>
            <person name="Chu Y."/>
            <person name="Guimaraes A.M."/>
            <person name="Pagliaro A."/>
            <person name="Messick J.B."/>
        </authorList>
    </citation>
    <scope>NUCLEOTIDE SEQUENCE [LARGE SCALE GENOMIC DNA]</scope>
    <source>
        <strain evidence="14 15">Indiana</strain>
    </source>
</reference>
<dbReference type="Pfam" id="PF18766">
    <property type="entry name" value="SWI2_SNF2"/>
    <property type="match status" value="1"/>
</dbReference>
<organism evidence="14 15">
    <name type="scientific">Mycoplasma parvum str. Indiana</name>
    <dbReference type="NCBI Taxonomy" id="1403316"/>
    <lineage>
        <taxon>Bacteria</taxon>
        <taxon>Bacillati</taxon>
        <taxon>Mycoplasmatota</taxon>
        <taxon>Mollicutes</taxon>
        <taxon>Mycoplasmataceae</taxon>
        <taxon>Mycoplasma</taxon>
    </lineage>
</organism>
<evidence type="ECO:0000256" key="5">
    <source>
        <dbReference type="ARBA" id="ARBA00022741"/>
    </source>
</evidence>
<keyword evidence="4" id="KW-0540">Nuclease</keyword>
<dbReference type="NCBIfam" id="TIGR00348">
    <property type="entry name" value="hsdR"/>
    <property type="match status" value="1"/>
</dbReference>
<dbReference type="PANTHER" id="PTHR30195">
    <property type="entry name" value="TYPE I SITE-SPECIFIC DEOXYRIBONUCLEASE PROTEIN SUBUNIT M AND R"/>
    <property type="match status" value="1"/>
</dbReference>
<proteinExistence type="inferred from homology"/>
<dbReference type="SUPFAM" id="SSF52540">
    <property type="entry name" value="P-loop containing nucleoside triphosphate hydrolases"/>
    <property type="match status" value="1"/>
</dbReference>
<name>U5NBY6_9MOLU</name>
<evidence type="ECO:0000256" key="10">
    <source>
        <dbReference type="ARBA" id="ARBA00023125"/>
    </source>
</evidence>
<gene>
    <name evidence="14" type="ORF">PRV_00705</name>
</gene>
<feature type="region of interest" description="Disordered" evidence="12">
    <location>
        <begin position="948"/>
        <end position="976"/>
    </location>
</feature>
<dbReference type="RefSeq" id="WP_022769061.1">
    <property type="nucleotide sequence ID" value="NC_022575.1"/>
</dbReference>
<evidence type="ECO:0000259" key="13">
    <source>
        <dbReference type="PROSITE" id="PS51192"/>
    </source>
</evidence>
<evidence type="ECO:0000256" key="12">
    <source>
        <dbReference type="SAM" id="MobiDB-lite"/>
    </source>
</evidence>
<keyword evidence="8 11" id="KW-0378">Hydrolase</keyword>
<comment type="similarity">
    <text evidence="2 11">Belongs to the HsdR family.</text>
</comment>
<sequence length="1316" mass="155398">MFNLDKNTLLKKELIKDKSIETLEELGWKKRNFNDINQKKSISPILIDELTLALQKINGFIQEEQNIVKELEEFIDLKNFSLKEHKKKYKLLKDGLESSLSGERKKIKIIDFDNPENNLFTVIPDFEIFSTNDIYEKYRPDLVCFVNGLPLIFFSLGGEEKTLKEIYLENYKKIFFEKTPQLFLFNSFVVITNGKEAKMGAVGNRFEFFNHWHRLSEKEKANRNIEILLKGICEKKNFLDLFENFTVFQTVKSEEDEDEKVKKKLVKIIARNHQFLGVNLAFESFLQRWEKNGKVGTFWHTQGSGKSFSILFFTQKIIRKDKYSKNPIFVILTDRKELERQIYKTFKSCEALVEEDLIIQEKRELESIKSAEHYVFALVHKFNRKQANAEIDTGDREVVIVADEAHRTQYGDMATLMYKSFPKSSRIGFTGTPLLEDDEKTARYFGDYVSKYDFNKAQEDGVTLPLVFEERGCQIKNINNPYFNLEISKTFGEKIPAGVNSEKNLRSLGKRLRNNAKDFVDYFSERFIWWGESGDIPVIRKGMYICEDRETCILMHNFANQYWLEKISQLEKDRENAKPREQVRLDKRIDWMKSTKMKVVISDWNINERALKEIYGDEINVPEKEDEKAVEDQFKDRKDPFRIVFVCAMWLTGFDVKPLTFLFIDKVLRNHTLMQAIARPNRVDKGKAKGFIIDYIGCIQELKNSLRKYGGDAEQQEIKEDNSESILNGMLQSKGKIFEKVGNEIEKIDNLLKSISFSLKEYIEEKNYKKKKWMEEDVKKKIWNANLEDLYNEIYIKIENEISGIFENDLPPNILDQLLAIKKICKVINIKDGDGNKKQQPNSKDRAEMQKILEKYIDFKNNKHHFSLEISDLQKIIQNSDEVDIRENLCNSSKKKKDLLNPNDPRDVSFIERCNDLISKLNDYMFPEELKEILSDYTQLSKEIDERERQSDYIKQSESYEEEEIKEKGELKNKENSGKTTFNKINDFIESIEDFLSGNNISLSELIKGFKRTQLIRLINVRDSLISQSIDQKFINYFEFLEKMIKNVEKNSGNLNYEKFNWMQKIYKELKDRSSTSNYDYLRADVKFTLKKILEKYLVGAGQKESWEFAEKLIKTDKKTMAEELKKIIKQSEDSMPYFERQKILEHLKTIDNQLENSPMGWSENNVLENLINLSYDSLLTSKVNWNNNSKENSLEKKKLQDDEIYKNFENKKQFISNSDQTVFSDNNKKSLLESFDLAVINMKSFLYDKRIYWEDCFVKKGGIFRKEKEELNEEVKEKLIASREKFNKCYESLFSAFEEKNILGRKFHRKYVKCF</sequence>
<dbReference type="SMART" id="SM00487">
    <property type="entry name" value="DEXDc"/>
    <property type="match status" value="1"/>
</dbReference>
<dbReference type="EC" id="3.1.21.3" evidence="11"/>
<dbReference type="InterPro" id="IPR014001">
    <property type="entry name" value="Helicase_ATP-bd"/>
</dbReference>
<evidence type="ECO:0000256" key="9">
    <source>
        <dbReference type="ARBA" id="ARBA00022840"/>
    </source>
</evidence>
<keyword evidence="15" id="KW-1185">Reference proteome</keyword>